<dbReference type="InterPro" id="IPR001789">
    <property type="entry name" value="Sig_transdc_resp-reg_receiver"/>
</dbReference>
<dbReference type="AlphaFoldDB" id="A0A5Q2VEF0"/>
<dbReference type="SUPFAM" id="SSF52172">
    <property type="entry name" value="CheY-like"/>
    <property type="match status" value="1"/>
</dbReference>
<evidence type="ECO:0000256" key="3">
    <source>
        <dbReference type="ARBA" id="ARBA00023159"/>
    </source>
</evidence>
<evidence type="ECO:0000256" key="1">
    <source>
        <dbReference type="ARBA" id="ARBA00023015"/>
    </source>
</evidence>
<accession>A0A5Q2VEF0</accession>
<reference evidence="8 9" key="1">
    <citation type="submission" date="2019-11" db="EMBL/GenBank/DDBJ databases">
        <title>The Phosphoenolpyruvate Phosphotransferase System Regulates Serratia proteamaculans 336X Biofilm Formation and Wheat Roots colonization.</title>
        <authorList>
            <person name="Liu F."/>
        </authorList>
    </citation>
    <scope>NUCLEOTIDE SEQUENCE [LARGE SCALE GENOMIC DNA]</scope>
    <source>
        <strain evidence="8 9">336X</strain>
    </source>
</reference>
<dbReference type="PROSITE" id="PS50043">
    <property type="entry name" value="HTH_LUXR_2"/>
    <property type="match status" value="1"/>
</dbReference>
<dbReference type="PANTHER" id="PTHR44688:SF16">
    <property type="entry name" value="DNA-BINDING TRANSCRIPTIONAL ACTIVATOR DEVR_DOSR"/>
    <property type="match status" value="1"/>
</dbReference>
<gene>
    <name evidence="8" type="ORF">GHV41_24985</name>
</gene>
<dbReference type="SUPFAM" id="SSF46894">
    <property type="entry name" value="C-terminal effector domain of the bipartite response regulators"/>
    <property type="match status" value="1"/>
</dbReference>
<dbReference type="GO" id="GO:0006355">
    <property type="term" value="P:regulation of DNA-templated transcription"/>
    <property type="evidence" value="ECO:0007669"/>
    <property type="project" value="InterPro"/>
</dbReference>
<evidence type="ECO:0000256" key="5">
    <source>
        <dbReference type="PROSITE-ProRule" id="PRU00169"/>
    </source>
</evidence>
<dbReference type="EMBL" id="CP045913">
    <property type="protein sequence ID" value="QGH63917.1"/>
    <property type="molecule type" value="Genomic_DNA"/>
</dbReference>
<keyword evidence="3" id="KW-0010">Activator</keyword>
<keyword evidence="5" id="KW-0597">Phosphoprotein</keyword>
<dbReference type="RefSeq" id="WP_153860575.1">
    <property type="nucleotide sequence ID" value="NZ_CP045913.1"/>
</dbReference>
<organism evidence="8 9">
    <name type="scientific">Serratia proteamaculans</name>
    <dbReference type="NCBI Taxonomy" id="28151"/>
    <lineage>
        <taxon>Bacteria</taxon>
        <taxon>Pseudomonadati</taxon>
        <taxon>Pseudomonadota</taxon>
        <taxon>Gammaproteobacteria</taxon>
        <taxon>Enterobacterales</taxon>
        <taxon>Yersiniaceae</taxon>
        <taxon>Serratia</taxon>
    </lineage>
</organism>
<dbReference type="PROSITE" id="PS50110">
    <property type="entry name" value="RESPONSE_REGULATORY"/>
    <property type="match status" value="1"/>
</dbReference>
<feature type="modified residue" description="4-aspartylphosphate" evidence="5">
    <location>
        <position position="55"/>
    </location>
</feature>
<protein>
    <submittedName>
        <fullName evidence="8">Response regulator</fullName>
    </submittedName>
</protein>
<evidence type="ECO:0000313" key="8">
    <source>
        <dbReference type="EMBL" id="QGH63917.1"/>
    </source>
</evidence>
<dbReference type="SMART" id="SM00421">
    <property type="entry name" value="HTH_LUXR"/>
    <property type="match status" value="1"/>
</dbReference>
<evidence type="ECO:0000259" key="6">
    <source>
        <dbReference type="PROSITE" id="PS50043"/>
    </source>
</evidence>
<dbReference type="Pfam" id="PF00196">
    <property type="entry name" value="GerE"/>
    <property type="match status" value="1"/>
</dbReference>
<dbReference type="GO" id="GO:0000160">
    <property type="term" value="P:phosphorelay signal transduction system"/>
    <property type="evidence" value="ECO:0007669"/>
    <property type="project" value="InterPro"/>
</dbReference>
<dbReference type="InterPro" id="IPR000792">
    <property type="entry name" value="Tscrpt_reg_LuxR_C"/>
</dbReference>
<evidence type="ECO:0000313" key="9">
    <source>
        <dbReference type="Proteomes" id="UP000381260"/>
    </source>
</evidence>
<evidence type="ECO:0000259" key="7">
    <source>
        <dbReference type="PROSITE" id="PS50110"/>
    </source>
</evidence>
<dbReference type="InterPro" id="IPR016032">
    <property type="entry name" value="Sig_transdc_resp-reg_C-effctor"/>
</dbReference>
<dbReference type="PANTHER" id="PTHR44688">
    <property type="entry name" value="DNA-BINDING TRANSCRIPTIONAL ACTIVATOR DEVR_DOSR"/>
    <property type="match status" value="1"/>
</dbReference>
<feature type="domain" description="Response regulatory" evidence="7">
    <location>
        <begin position="4"/>
        <end position="122"/>
    </location>
</feature>
<dbReference type="Proteomes" id="UP000381260">
    <property type="component" value="Chromosome"/>
</dbReference>
<keyword evidence="1" id="KW-0805">Transcription regulation</keyword>
<evidence type="ECO:0000256" key="2">
    <source>
        <dbReference type="ARBA" id="ARBA00023125"/>
    </source>
</evidence>
<dbReference type="InterPro" id="IPR036388">
    <property type="entry name" value="WH-like_DNA-bd_sf"/>
</dbReference>
<proteinExistence type="predicted"/>
<keyword evidence="4" id="KW-0804">Transcription</keyword>
<keyword evidence="2" id="KW-0238">DNA-binding</keyword>
<dbReference type="CDD" id="cd06170">
    <property type="entry name" value="LuxR_C_like"/>
    <property type="match status" value="1"/>
</dbReference>
<evidence type="ECO:0000256" key="4">
    <source>
        <dbReference type="ARBA" id="ARBA00023163"/>
    </source>
</evidence>
<dbReference type="PRINTS" id="PR00038">
    <property type="entry name" value="HTHLUXR"/>
</dbReference>
<dbReference type="Gene3D" id="3.40.50.2300">
    <property type="match status" value="1"/>
</dbReference>
<dbReference type="InterPro" id="IPR011006">
    <property type="entry name" value="CheY-like_superfamily"/>
</dbReference>
<sequence>MEKTLAIADSHPLIVQALAQLLQQQPGFRIVHRSRCGQQLAQQLTAEPVDMVIADEQFLLQEKLSGPGHLLLRRYLQLGKLVVMTDAPPPHTFARLLELGVRVLVSKQEPPEINLQALYFALEHPGENYFSPAVHAALEQATLNKINGHELTGKELEVVRLLASGISLVQIAKMKNRSVSTVATHKYNAMRKLGINSNAELIRYAVDSHIL</sequence>
<name>A0A5Q2VEF0_SERPR</name>
<dbReference type="GO" id="GO:0003677">
    <property type="term" value="F:DNA binding"/>
    <property type="evidence" value="ECO:0007669"/>
    <property type="project" value="UniProtKB-KW"/>
</dbReference>
<dbReference type="Gene3D" id="1.10.10.10">
    <property type="entry name" value="Winged helix-like DNA-binding domain superfamily/Winged helix DNA-binding domain"/>
    <property type="match status" value="1"/>
</dbReference>
<feature type="domain" description="HTH luxR-type" evidence="6">
    <location>
        <begin position="144"/>
        <end position="209"/>
    </location>
</feature>